<organism evidence="1 2">
    <name type="scientific">Bradyrhizobium stylosanthis</name>
    <dbReference type="NCBI Taxonomy" id="1803665"/>
    <lineage>
        <taxon>Bacteria</taxon>
        <taxon>Pseudomonadati</taxon>
        <taxon>Pseudomonadota</taxon>
        <taxon>Alphaproteobacteria</taxon>
        <taxon>Hyphomicrobiales</taxon>
        <taxon>Nitrobacteraceae</taxon>
        <taxon>Bradyrhizobium</taxon>
    </lineage>
</organism>
<accession>A0A560ECU2</accession>
<comment type="caution">
    <text evidence="1">The sequence shown here is derived from an EMBL/GenBank/DDBJ whole genome shotgun (WGS) entry which is preliminary data.</text>
</comment>
<name>A0A560ECU2_9BRAD</name>
<dbReference type="RefSeq" id="WP_145657634.1">
    <property type="nucleotide sequence ID" value="NZ_VITK01000001.1"/>
</dbReference>
<dbReference type="EMBL" id="VITK01000001">
    <property type="protein sequence ID" value="TWB07192.1"/>
    <property type="molecule type" value="Genomic_DNA"/>
</dbReference>
<dbReference type="Proteomes" id="UP000319949">
    <property type="component" value="Unassembled WGS sequence"/>
</dbReference>
<dbReference type="AlphaFoldDB" id="A0A560ECU2"/>
<proteinExistence type="predicted"/>
<sequence length="139" mass="14793">MKQLIFDADDVRRVVKHSLAAAAQGGLTIGHDPKTGTAITEPVAAAAVILGCDEGVYLMSNGQPRDLLGEASPRSFTAYARGCHPSRDRHWRTNARELVGDDDFSCVLPWAHDLEKLLDAGATVVVLNVDDGAVELADG</sequence>
<dbReference type="InterPro" id="IPR021436">
    <property type="entry name" value="DUF3085"/>
</dbReference>
<keyword evidence="2" id="KW-1185">Reference proteome</keyword>
<dbReference type="OrthoDB" id="7277249at2"/>
<reference evidence="1 2" key="1">
    <citation type="submission" date="2019-06" db="EMBL/GenBank/DDBJ databases">
        <title>Genomic Encyclopedia of Type Strains, Phase IV (KMG-V): Genome sequencing to study the core and pangenomes of soil and plant-associated prokaryotes.</title>
        <authorList>
            <person name="Whitman W."/>
        </authorList>
    </citation>
    <scope>NUCLEOTIDE SEQUENCE [LARGE SCALE GENOMIC DNA]</scope>
    <source>
        <strain evidence="1 2">BR 510</strain>
    </source>
</reference>
<evidence type="ECO:0000313" key="2">
    <source>
        <dbReference type="Proteomes" id="UP000319949"/>
    </source>
</evidence>
<protein>
    <submittedName>
        <fullName evidence="1">DUF3085 family protein</fullName>
    </submittedName>
</protein>
<gene>
    <name evidence="1" type="ORF">FBZ96_1011010</name>
</gene>
<evidence type="ECO:0000313" key="1">
    <source>
        <dbReference type="EMBL" id="TWB07192.1"/>
    </source>
</evidence>
<dbReference type="Pfam" id="PF11284">
    <property type="entry name" value="DUF3085"/>
    <property type="match status" value="1"/>
</dbReference>